<gene>
    <name evidence="1" type="ORF">SAMN04488556_4164</name>
</gene>
<dbReference type="Proteomes" id="UP000199199">
    <property type="component" value="Unassembled WGS sequence"/>
</dbReference>
<protein>
    <submittedName>
        <fullName evidence="1">Uncharacterized protein</fullName>
    </submittedName>
</protein>
<dbReference type="EMBL" id="FOZS01000008">
    <property type="protein sequence ID" value="SFT06303.1"/>
    <property type="molecule type" value="Genomic_DNA"/>
</dbReference>
<evidence type="ECO:0000313" key="2">
    <source>
        <dbReference type="Proteomes" id="UP000199199"/>
    </source>
</evidence>
<evidence type="ECO:0000313" key="1">
    <source>
        <dbReference type="EMBL" id="SFT06303.1"/>
    </source>
</evidence>
<dbReference type="RefSeq" id="WP_281244723.1">
    <property type="nucleotide sequence ID" value="NZ_FOZS01000008.1"/>
</dbReference>
<dbReference type="AlphaFoldDB" id="A0A1I6UY40"/>
<name>A0A1I6UY40_9EURY</name>
<keyword evidence="2" id="KW-1185">Reference proteome</keyword>
<proteinExistence type="predicted"/>
<organism evidence="1 2">
    <name type="scientific">Halostagnicola kamekurae</name>
    <dbReference type="NCBI Taxonomy" id="619731"/>
    <lineage>
        <taxon>Archaea</taxon>
        <taxon>Methanobacteriati</taxon>
        <taxon>Methanobacteriota</taxon>
        <taxon>Stenosarchaea group</taxon>
        <taxon>Halobacteria</taxon>
        <taxon>Halobacteriales</taxon>
        <taxon>Natrialbaceae</taxon>
        <taxon>Halostagnicola</taxon>
    </lineage>
</organism>
<accession>A0A1I6UY40</accession>
<reference evidence="2" key="1">
    <citation type="submission" date="2016-10" db="EMBL/GenBank/DDBJ databases">
        <authorList>
            <person name="Varghese N."/>
            <person name="Submissions S."/>
        </authorList>
    </citation>
    <scope>NUCLEOTIDE SEQUENCE [LARGE SCALE GENOMIC DNA]</scope>
    <source>
        <strain evidence="2">DSM 22427</strain>
    </source>
</reference>
<sequence>MEPTIILIALSALGTLATITIAAVTVYDFVTDDGSEDGFDRLGL</sequence>